<comment type="caution">
    <text evidence="3">The sequence shown here is derived from an EMBL/GenBank/DDBJ whole genome shotgun (WGS) entry which is preliminary data.</text>
</comment>
<dbReference type="InterPro" id="IPR000639">
    <property type="entry name" value="Epox_hydrolase-like"/>
</dbReference>
<reference evidence="4" key="1">
    <citation type="journal article" date="2019" name="Int. J. Syst. Evol. Microbiol.">
        <title>The Global Catalogue of Microorganisms (GCM) 10K type strain sequencing project: providing services to taxonomists for standard genome sequencing and annotation.</title>
        <authorList>
            <consortium name="The Broad Institute Genomics Platform"/>
            <consortium name="The Broad Institute Genome Sequencing Center for Infectious Disease"/>
            <person name="Wu L."/>
            <person name="Ma J."/>
        </authorList>
    </citation>
    <scope>NUCLEOTIDE SEQUENCE [LARGE SCALE GENOMIC DNA]</scope>
    <source>
        <strain evidence="4">CCUG 63419</strain>
    </source>
</reference>
<feature type="domain" description="AB hydrolase-1" evidence="2">
    <location>
        <begin position="25"/>
        <end position="283"/>
    </location>
</feature>
<sequence>MKNTRFMQRGSLLLRAEHWGSPTAPLVMLVHGFPDTPHSWYGVAEQLVDAGYQVLMPWLRGYTEDSAKRDAAYDLISCAEDLAAWCNELGQPQAHLVGHDWGAVLAQIAALHATQADQPLWQSISLLAIPAFYPLLRSTHALPSLPKQLKLSSYMAHLQSAQSWRWVSADHAAWVEKTWQRWSPSWLFTPDDIAEARATLSQPDIAWAATRYYRSLFTPWRASTRQVYALMSKPIRQPLLLLAGRDDGCMHSGFHERLAKDLVGNSQSHLLPGVGHFLQAENPRMVADYVLRFITTQKR</sequence>
<dbReference type="PANTHER" id="PTHR43329">
    <property type="entry name" value="EPOXIDE HYDROLASE"/>
    <property type="match status" value="1"/>
</dbReference>
<keyword evidence="4" id="KW-1185">Reference proteome</keyword>
<dbReference type="GO" id="GO:0016787">
    <property type="term" value="F:hydrolase activity"/>
    <property type="evidence" value="ECO:0007669"/>
    <property type="project" value="UniProtKB-KW"/>
</dbReference>
<evidence type="ECO:0000259" key="2">
    <source>
        <dbReference type="Pfam" id="PF00561"/>
    </source>
</evidence>
<evidence type="ECO:0000313" key="4">
    <source>
        <dbReference type="Proteomes" id="UP001597044"/>
    </source>
</evidence>
<proteinExistence type="predicted"/>
<dbReference type="Pfam" id="PF00561">
    <property type="entry name" value="Abhydrolase_1"/>
    <property type="match status" value="1"/>
</dbReference>
<keyword evidence="1 3" id="KW-0378">Hydrolase</keyword>
<dbReference type="RefSeq" id="WP_379069045.1">
    <property type="nucleotide sequence ID" value="NZ_JBHTIT010000001.1"/>
</dbReference>
<protein>
    <submittedName>
        <fullName evidence="3">Alpha/beta fold hydrolase</fullName>
    </submittedName>
</protein>
<dbReference type="InterPro" id="IPR029058">
    <property type="entry name" value="AB_hydrolase_fold"/>
</dbReference>
<dbReference type="Proteomes" id="UP001597044">
    <property type="component" value="Unassembled WGS sequence"/>
</dbReference>
<dbReference type="EMBL" id="JBHTIT010000001">
    <property type="protein sequence ID" value="MFD0949383.1"/>
    <property type="molecule type" value="Genomic_DNA"/>
</dbReference>
<accession>A0ABW3HGJ7</accession>
<dbReference type="PRINTS" id="PR00412">
    <property type="entry name" value="EPOXHYDRLASE"/>
</dbReference>
<evidence type="ECO:0000256" key="1">
    <source>
        <dbReference type="ARBA" id="ARBA00022801"/>
    </source>
</evidence>
<organism evidence="3 4">
    <name type="scientific">Paraperlucidibaca wandonensis</name>
    <dbReference type="NCBI Taxonomy" id="1268273"/>
    <lineage>
        <taxon>Bacteria</taxon>
        <taxon>Pseudomonadati</taxon>
        <taxon>Pseudomonadota</taxon>
        <taxon>Gammaproteobacteria</taxon>
        <taxon>Moraxellales</taxon>
        <taxon>Moraxellaceae</taxon>
        <taxon>Paraperlucidibaca</taxon>
    </lineage>
</organism>
<dbReference type="Gene3D" id="3.40.50.1820">
    <property type="entry name" value="alpha/beta hydrolase"/>
    <property type="match status" value="1"/>
</dbReference>
<dbReference type="SUPFAM" id="SSF53474">
    <property type="entry name" value="alpha/beta-Hydrolases"/>
    <property type="match status" value="1"/>
</dbReference>
<name>A0ABW3HGJ7_9GAMM</name>
<gene>
    <name evidence="3" type="ORF">ACFQ0F_03085</name>
</gene>
<dbReference type="InterPro" id="IPR000073">
    <property type="entry name" value="AB_hydrolase_1"/>
</dbReference>
<evidence type="ECO:0000313" key="3">
    <source>
        <dbReference type="EMBL" id="MFD0949383.1"/>
    </source>
</evidence>